<keyword evidence="1" id="KW-0472">Membrane</keyword>
<keyword evidence="1" id="KW-0812">Transmembrane</keyword>
<gene>
    <name evidence="2" type="ORF">B6S12_07710</name>
</gene>
<proteinExistence type="predicted"/>
<keyword evidence="3" id="KW-1185">Reference proteome</keyword>
<comment type="caution">
    <text evidence="2">The sequence shown here is derived from an EMBL/GenBank/DDBJ whole genome shotgun (WGS) entry which is preliminary data.</text>
</comment>
<protein>
    <recommendedName>
        <fullName evidence="4">FeoB-associated Cys-rich membrane protein</fullName>
    </recommendedName>
</protein>
<keyword evidence="1" id="KW-1133">Transmembrane helix</keyword>
<name>A0A2W6MUS3_9HELI</name>
<dbReference type="AlphaFoldDB" id="A0A2W6MUS3"/>
<evidence type="ECO:0000313" key="3">
    <source>
        <dbReference type="Proteomes" id="UP000249746"/>
    </source>
</evidence>
<feature type="transmembrane region" description="Helical" evidence="1">
    <location>
        <begin position="15"/>
        <end position="34"/>
    </location>
</feature>
<evidence type="ECO:0000313" key="2">
    <source>
        <dbReference type="EMBL" id="PZT47669.1"/>
    </source>
</evidence>
<sequence>MPKIMILEKISMENMGELIILGVIFVVCAGYFVFKLIPKKKKGCGCGCDCNTSKQKR</sequence>
<evidence type="ECO:0000256" key="1">
    <source>
        <dbReference type="SAM" id="Phobius"/>
    </source>
</evidence>
<reference evidence="2 3" key="1">
    <citation type="submission" date="2017-03" db="EMBL/GenBank/DDBJ databases">
        <title>Genomic and clinical evidence uncovers the enterohepatic species Helicobacter valdiviensis as a potential human intestinal pathogen.</title>
        <authorList>
            <person name="Fresia P."/>
            <person name="Jara R."/>
            <person name="Sierra R."/>
            <person name="Ferres I."/>
            <person name="Greif G."/>
            <person name="Iraola G."/>
            <person name="Collado L."/>
        </authorList>
    </citation>
    <scope>NUCLEOTIDE SEQUENCE [LARGE SCALE GENOMIC DNA]</scope>
    <source>
        <strain evidence="2 3">WBE14</strain>
    </source>
</reference>
<organism evidence="2 3">
    <name type="scientific">Helicobacter valdiviensis</name>
    <dbReference type="NCBI Taxonomy" id="1458358"/>
    <lineage>
        <taxon>Bacteria</taxon>
        <taxon>Pseudomonadati</taxon>
        <taxon>Campylobacterota</taxon>
        <taxon>Epsilonproteobacteria</taxon>
        <taxon>Campylobacterales</taxon>
        <taxon>Helicobacteraceae</taxon>
        <taxon>Helicobacter</taxon>
    </lineage>
</organism>
<dbReference type="Proteomes" id="UP000249746">
    <property type="component" value="Unassembled WGS sequence"/>
</dbReference>
<accession>A0A2W6MUS3</accession>
<dbReference type="EMBL" id="NBIU01000024">
    <property type="protein sequence ID" value="PZT47669.1"/>
    <property type="molecule type" value="Genomic_DNA"/>
</dbReference>
<evidence type="ECO:0008006" key="4">
    <source>
        <dbReference type="Google" id="ProtNLM"/>
    </source>
</evidence>
<dbReference type="Pfam" id="PF12669">
    <property type="entry name" value="FeoB_associated"/>
    <property type="match status" value="1"/>
</dbReference>